<gene>
    <name evidence="10" type="ORF">pdam_00002220</name>
</gene>
<dbReference type="GO" id="GO:0016020">
    <property type="term" value="C:membrane"/>
    <property type="evidence" value="ECO:0007669"/>
    <property type="project" value="UniProtKB-SubCell"/>
</dbReference>
<name>A0A3M6TFH7_POCDA</name>
<dbReference type="Proteomes" id="UP000275408">
    <property type="component" value="Unassembled WGS sequence"/>
</dbReference>
<accession>A0A3M6TFH7</accession>
<evidence type="ECO:0008006" key="12">
    <source>
        <dbReference type="Google" id="ProtNLM"/>
    </source>
</evidence>
<dbReference type="InterPro" id="IPR018108">
    <property type="entry name" value="MCP_transmembrane"/>
</dbReference>
<organism evidence="10 11">
    <name type="scientific">Pocillopora damicornis</name>
    <name type="common">Cauliflower coral</name>
    <name type="synonym">Millepora damicornis</name>
    <dbReference type="NCBI Taxonomy" id="46731"/>
    <lineage>
        <taxon>Eukaryota</taxon>
        <taxon>Metazoa</taxon>
        <taxon>Cnidaria</taxon>
        <taxon>Anthozoa</taxon>
        <taxon>Hexacorallia</taxon>
        <taxon>Scleractinia</taxon>
        <taxon>Astrocoeniina</taxon>
        <taxon>Pocilloporidae</taxon>
        <taxon>Pocillopora</taxon>
    </lineage>
</organism>
<dbReference type="OrthoDB" id="756301at2759"/>
<keyword evidence="11" id="KW-1185">Reference proteome</keyword>
<proteinExistence type="inferred from homology"/>
<evidence type="ECO:0000256" key="7">
    <source>
        <dbReference type="ARBA" id="ARBA00023136"/>
    </source>
</evidence>
<protein>
    <recommendedName>
        <fullName evidence="12">Mitochondrial carrier protein</fullName>
    </recommendedName>
</protein>
<dbReference type="EMBL" id="RCHS01003687">
    <property type="protein sequence ID" value="RMX40098.1"/>
    <property type="molecule type" value="Genomic_DNA"/>
</dbReference>
<sequence length="349" mass="38941">MATGLCEKRQPRRQSKEHENLVRFALSGLSCMCAATVTNPIDVIKTRMQLDNELGSQHESRNIFHNRYYRGLVRGAARIAHEEGIRGLYKGIAYRKFTPVNRTGRGSMSYQKSSFYLLYSSITPSLMREASYSTLRLGLYEPLKEWFGATDPAHTPLWKKVCSGAIAGAIGSAIACPTDVVKIRLMALPSGNKWEYRHTFHAFQAIVANEGIRGLWTGVNATVKRSALVSATAVSSYDHAKHKILNAGLLQEGPVLHIMASSIAGFVTNCVSSPIDMVRTRYMNQKKDCNKKPLLYRGTIDCIAKTVHKEGLFGLYKGFIPNWTRTGTHTVVTFFVFEQLRAFVGLKPM</sequence>
<keyword evidence="7 8" id="KW-0472">Membrane</keyword>
<dbReference type="Gene3D" id="1.50.40.10">
    <property type="entry name" value="Mitochondrial carrier domain"/>
    <property type="match status" value="2"/>
</dbReference>
<evidence type="ECO:0000256" key="5">
    <source>
        <dbReference type="ARBA" id="ARBA00022737"/>
    </source>
</evidence>
<keyword evidence="6" id="KW-1133">Transmembrane helix</keyword>
<keyword evidence="3 9" id="KW-0813">Transport</keyword>
<keyword evidence="4 8" id="KW-0812">Transmembrane</keyword>
<keyword evidence="5" id="KW-0677">Repeat</keyword>
<evidence type="ECO:0000313" key="10">
    <source>
        <dbReference type="EMBL" id="RMX40098.1"/>
    </source>
</evidence>
<evidence type="ECO:0000313" key="11">
    <source>
        <dbReference type="Proteomes" id="UP000275408"/>
    </source>
</evidence>
<comment type="subcellular location">
    <subcellularLocation>
        <location evidence="1">Membrane</location>
        <topology evidence="1">Multi-pass membrane protein</topology>
    </subcellularLocation>
</comment>
<evidence type="ECO:0000256" key="2">
    <source>
        <dbReference type="ARBA" id="ARBA00006375"/>
    </source>
</evidence>
<dbReference type="InterPro" id="IPR023395">
    <property type="entry name" value="MCP_dom_sf"/>
</dbReference>
<evidence type="ECO:0000256" key="4">
    <source>
        <dbReference type="ARBA" id="ARBA00022692"/>
    </source>
</evidence>
<comment type="caution">
    <text evidence="10">The sequence shown here is derived from an EMBL/GenBank/DDBJ whole genome shotgun (WGS) entry which is preliminary data.</text>
</comment>
<feature type="repeat" description="Solcar" evidence="8">
    <location>
        <begin position="252"/>
        <end position="343"/>
    </location>
</feature>
<dbReference type="SUPFAM" id="SSF103506">
    <property type="entry name" value="Mitochondrial carrier"/>
    <property type="match status" value="2"/>
</dbReference>
<evidence type="ECO:0000256" key="1">
    <source>
        <dbReference type="ARBA" id="ARBA00004141"/>
    </source>
</evidence>
<feature type="repeat" description="Solcar" evidence="8">
    <location>
        <begin position="18"/>
        <end position="116"/>
    </location>
</feature>
<comment type="similarity">
    <text evidence="2 9">Belongs to the mitochondrial carrier (TC 2.A.29) family.</text>
</comment>
<reference evidence="10 11" key="1">
    <citation type="journal article" date="2018" name="Sci. Rep.">
        <title>Comparative analysis of the Pocillopora damicornis genome highlights role of immune system in coral evolution.</title>
        <authorList>
            <person name="Cunning R."/>
            <person name="Bay R.A."/>
            <person name="Gillette P."/>
            <person name="Baker A.C."/>
            <person name="Traylor-Knowles N."/>
        </authorList>
    </citation>
    <scope>NUCLEOTIDE SEQUENCE [LARGE SCALE GENOMIC DNA]</scope>
    <source>
        <strain evidence="10">RSMAS</strain>
        <tissue evidence="10">Whole animal</tissue>
    </source>
</reference>
<dbReference type="PANTHER" id="PTHR45618">
    <property type="entry name" value="MITOCHONDRIAL DICARBOXYLATE CARRIER-RELATED"/>
    <property type="match status" value="1"/>
</dbReference>
<feature type="repeat" description="Solcar" evidence="8">
    <location>
        <begin position="155"/>
        <end position="243"/>
    </location>
</feature>
<evidence type="ECO:0000256" key="6">
    <source>
        <dbReference type="ARBA" id="ARBA00022989"/>
    </source>
</evidence>
<evidence type="ECO:0000256" key="9">
    <source>
        <dbReference type="RuleBase" id="RU000488"/>
    </source>
</evidence>
<dbReference type="AlphaFoldDB" id="A0A3M6TFH7"/>
<evidence type="ECO:0000256" key="8">
    <source>
        <dbReference type="PROSITE-ProRule" id="PRU00282"/>
    </source>
</evidence>
<dbReference type="PROSITE" id="PS50920">
    <property type="entry name" value="SOLCAR"/>
    <property type="match status" value="3"/>
</dbReference>
<dbReference type="Pfam" id="PF00153">
    <property type="entry name" value="Mito_carr"/>
    <property type="match status" value="3"/>
</dbReference>
<evidence type="ECO:0000256" key="3">
    <source>
        <dbReference type="ARBA" id="ARBA00022448"/>
    </source>
</evidence>
<dbReference type="InterPro" id="IPR050391">
    <property type="entry name" value="Mito_Metabolite_Transporter"/>
</dbReference>